<organism evidence="1 2">
    <name type="scientific">Kordia aestuariivivens</name>
    <dbReference type="NCBI Taxonomy" id="2759037"/>
    <lineage>
        <taxon>Bacteria</taxon>
        <taxon>Pseudomonadati</taxon>
        <taxon>Bacteroidota</taxon>
        <taxon>Flavobacteriia</taxon>
        <taxon>Flavobacteriales</taxon>
        <taxon>Flavobacteriaceae</taxon>
        <taxon>Kordia</taxon>
    </lineage>
</organism>
<comment type="caution">
    <text evidence="1">The sequence shown here is derived from an EMBL/GenBank/DDBJ whole genome shotgun (WGS) entry which is preliminary data.</text>
</comment>
<evidence type="ECO:0000313" key="1">
    <source>
        <dbReference type="EMBL" id="MBC8754655.1"/>
    </source>
</evidence>
<accession>A0ABR7Q7X9</accession>
<dbReference type="Proteomes" id="UP000619238">
    <property type="component" value="Unassembled WGS sequence"/>
</dbReference>
<keyword evidence="2" id="KW-1185">Reference proteome</keyword>
<sequence>MGKKKNPKNKKLKLSSEVFNKIANQEILIPGRLITKVDIETINNKNIPIDCSIYNMPNTVPINLPKFGFKSLSFESLTPPTSHAFLLKNPYKHIRICAVVFLGRSKNVKNKDFTLKYNVCLNCIGKYQLNIYIIFNTPEKSGVKYDFYSFDIRFLKKSIKLQELNNLPLSQVNTVEVFIINKDPKTSRGTVTTVQTHNQS</sequence>
<dbReference type="EMBL" id="JACGWS010000004">
    <property type="protein sequence ID" value="MBC8754655.1"/>
    <property type="molecule type" value="Genomic_DNA"/>
</dbReference>
<proteinExistence type="predicted"/>
<reference evidence="1 2" key="1">
    <citation type="submission" date="2020-07" db="EMBL/GenBank/DDBJ databases">
        <title>Description of Kordia aestuariivivens sp. nov., isolated from a tidal flat.</title>
        <authorList>
            <person name="Park S."/>
            <person name="Yoon J.-H."/>
        </authorList>
    </citation>
    <scope>NUCLEOTIDE SEQUENCE [LARGE SCALE GENOMIC DNA]</scope>
    <source>
        <strain evidence="1 2">YSTF-M3</strain>
    </source>
</reference>
<name>A0ABR7Q7X9_9FLAO</name>
<dbReference type="RefSeq" id="WP_187561706.1">
    <property type="nucleotide sequence ID" value="NZ_JACGWS010000004.1"/>
</dbReference>
<protein>
    <submittedName>
        <fullName evidence="1">Uncharacterized protein</fullName>
    </submittedName>
</protein>
<gene>
    <name evidence="1" type="ORF">H2O64_08210</name>
</gene>
<evidence type="ECO:0000313" key="2">
    <source>
        <dbReference type="Proteomes" id="UP000619238"/>
    </source>
</evidence>